<keyword evidence="5 8" id="KW-0472">Membrane</keyword>
<evidence type="ECO:0000256" key="1">
    <source>
        <dbReference type="ARBA" id="ARBA00004401"/>
    </source>
</evidence>
<sequence>MAKASETSDDTPKKKRRGASVMVWVLMAMLIGGLGGFGVTNFGGNLTSIGTVGDRSIDVGDYARSLRQAMDQFSKQIGQPVTLQQAQAIGLDRQVLQQVMDRAALDNEADRIGLSVGDATVASKVSAIPSFQGLDGFDRTAYRDVLRQNNLTESSFESGLRADTARELLQTAITSGLTTPQTLTDTIADWAGETRGFSMLRLTEKSLTTPMPPLSDADLQAYYQSHIETYTRPEAKRISYIALLPETLAKDMPLDEAALKADYDSKLSTYMVPEKRLVERLAFATDADAAAAKARIDAGSVSFDDLVKERNLSLDDVDLGDVSKTELAAAGEAVFALKDPGVVGPFASPIGPALFRMNAILSAQETSFEQAKPELATEQQMETARKAIADKVEAVDDALAGGATLADVAKEQGLSVATTDFAPGADDNDAITGYKGFRDAAAKMAEGDFAEAVVLDDGGLVVMQLDSTVPPTAVAFDKVKEKVTASARDEALAKALSDEATRIKAGVEAGASLGSFGIVSRTTRIERNGAVNDAPPALVEAVFQMQPDDLRVIEAPGFAAVVQLNSITAADTTSADATALREAIDVNAGRAISEDVMALYTAALTSAAGITLDQNAINAVNAQISN</sequence>
<keyword evidence="10" id="KW-0413">Isomerase</keyword>
<dbReference type="RefSeq" id="WP_284326170.1">
    <property type="nucleotide sequence ID" value="NZ_BSPP01000010.1"/>
</dbReference>
<dbReference type="Pfam" id="PF13624">
    <property type="entry name" value="SurA_N_3"/>
    <property type="match status" value="1"/>
</dbReference>
<organism evidence="10 11">
    <name type="scientific">Cypionkella aquatica</name>
    <dbReference type="NCBI Taxonomy" id="1756042"/>
    <lineage>
        <taxon>Bacteria</taxon>
        <taxon>Pseudomonadati</taxon>
        <taxon>Pseudomonadota</taxon>
        <taxon>Alphaproteobacteria</taxon>
        <taxon>Rhodobacterales</taxon>
        <taxon>Paracoccaceae</taxon>
        <taxon>Cypionkella</taxon>
    </lineage>
</organism>
<evidence type="ECO:0000313" key="11">
    <source>
        <dbReference type="Proteomes" id="UP001157355"/>
    </source>
</evidence>
<dbReference type="SUPFAM" id="SSF54534">
    <property type="entry name" value="FKBP-like"/>
    <property type="match status" value="1"/>
</dbReference>
<dbReference type="InterPro" id="IPR027304">
    <property type="entry name" value="Trigger_fact/SurA_dom_sf"/>
</dbReference>
<keyword evidence="6" id="KW-0143">Chaperone</keyword>
<keyword evidence="2" id="KW-1003">Cell membrane</keyword>
<dbReference type="Pfam" id="PF13145">
    <property type="entry name" value="Rotamase_2"/>
    <property type="match status" value="2"/>
</dbReference>
<evidence type="ECO:0000256" key="5">
    <source>
        <dbReference type="ARBA" id="ARBA00023136"/>
    </source>
</evidence>
<proteinExistence type="inferred from homology"/>
<evidence type="ECO:0000259" key="9">
    <source>
        <dbReference type="Pfam" id="PF13145"/>
    </source>
</evidence>
<feature type="domain" description="PpiC" evidence="9">
    <location>
        <begin position="255"/>
        <end position="373"/>
    </location>
</feature>
<keyword evidence="3 8" id="KW-0812">Transmembrane</keyword>
<evidence type="ECO:0000256" key="8">
    <source>
        <dbReference type="SAM" id="Phobius"/>
    </source>
</evidence>
<evidence type="ECO:0000256" key="4">
    <source>
        <dbReference type="ARBA" id="ARBA00022989"/>
    </source>
</evidence>
<feature type="transmembrane region" description="Helical" evidence="8">
    <location>
        <begin position="21"/>
        <end position="39"/>
    </location>
</feature>
<evidence type="ECO:0000256" key="7">
    <source>
        <dbReference type="ARBA" id="ARBA00038408"/>
    </source>
</evidence>
<comment type="subcellular location">
    <subcellularLocation>
        <location evidence="1">Cell membrane</location>
        <topology evidence="1">Single-pass type II membrane protein</topology>
    </subcellularLocation>
</comment>
<reference evidence="10 11" key="1">
    <citation type="journal article" date="2014" name="Int. J. Syst. Evol. Microbiol.">
        <title>Complete genome sequence of Corynebacterium casei LMG S-19264T (=DSM 44701T), isolated from a smear-ripened cheese.</title>
        <authorList>
            <consortium name="US DOE Joint Genome Institute (JGI-PGF)"/>
            <person name="Walter F."/>
            <person name="Albersmeier A."/>
            <person name="Kalinowski J."/>
            <person name="Ruckert C."/>
        </authorList>
    </citation>
    <scope>NUCLEOTIDE SEQUENCE [LARGE SCALE GENOMIC DNA]</scope>
    <source>
        <strain evidence="10 11">NBRC 111766</strain>
    </source>
</reference>
<dbReference type="PANTHER" id="PTHR47529">
    <property type="entry name" value="PEPTIDYL-PROLYL CIS-TRANS ISOMERASE D"/>
    <property type="match status" value="1"/>
</dbReference>
<comment type="similarity">
    <text evidence="7">Belongs to the PpiD chaperone family.</text>
</comment>
<dbReference type="InterPro" id="IPR052029">
    <property type="entry name" value="PpiD_chaperone"/>
</dbReference>
<evidence type="ECO:0000256" key="2">
    <source>
        <dbReference type="ARBA" id="ARBA00022475"/>
    </source>
</evidence>
<dbReference type="Proteomes" id="UP001157355">
    <property type="component" value="Unassembled WGS sequence"/>
</dbReference>
<gene>
    <name evidence="10" type="primary">ybaU</name>
    <name evidence="10" type="ORF">GCM10010873_29840</name>
</gene>
<protein>
    <submittedName>
        <fullName evidence="10">Peptidyl-prolyl cis-trans isomerase</fullName>
    </submittedName>
</protein>
<dbReference type="GO" id="GO:0003755">
    <property type="term" value="F:peptidyl-prolyl cis-trans isomerase activity"/>
    <property type="evidence" value="ECO:0007669"/>
    <property type="project" value="InterPro"/>
</dbReference>
<dbReference type="PANTHER" id="PTHR47529:SF1">
    <property type="entry name" value="PERIPLASMIC CHAPERONE PPID"/>
    <property type="match status" value="1"/>
</dbReference>
<dbReference type="AlphaFoldDB" id="A0AA37X385"/>
<comment type="caution">
    <text evidence="10">The sequence shown here is derived from an EMBL/GenBank/DDBJ whole genome shotgun (WGS) entry which is preliminary data.</text>
</comment>
<dbReference type="InterPro" id="IPR000297">
    <property type="entry name" value="PPIase_PpiC"/>
</dbReference>
<evidence type="ECO:0000256" key="3">
    <source>
        <dbReference type="ARBA" id="ARBA00022692"/>
    </source>
</evidence>
<keyword evidence="11" id="KW-1185">Reference proteome</keyword>
<evidence type="ECO:0000313" key="10">
    <source>
        <dbReference type="EMBL" id="GLS88010.1"/>
    </source>
</evidence>
<dbReference type="SUPFAM" id="SSF109998">
    <property type="entry name" value="Triger factor/SurA peptide-binding domain-like"/>
    <property type="match status" value="1"/>
</dbReference>
<name>A0AA37X385_9RHOB</name>
<dbReference type="GO" id="GO:0005886">
    <property type="term" value="C:plasma membrane"/>
    <property type="evidence" value="ECO:0007669"/>
    <property type="project" value="UniProtKB-SubCell"/>
</dbReference>
<evidence type="ECO:0000256" key="6">
    <source>
        <dbReference type="ARBA" id="ARBA00023186"/>
    </source>
</evidence>
<dbReference type="EMBL" id="BSPP01000010">
    <property type="protein sequence ID" value="GLS88010.1"/>
    <property type="molecule type" value="Genomic_DNA"/>
</dbReference>
<accession>A0AA37X385</accession>
<keyword evidence="4 8" id="KW-1133">Transmembrane helix</keyword>
<dbReference type="Gene3D" id="1.10.4030.10">
    <property type="entry name" value="Porin chaperone SurA, peptide-binding domain"/>
    <property type="match status" value="1"/>
</dbReference>
<feature type="domain" description="PpiC" evidence="9">
    <location>
        <begin position="381"/>
        <end position="481"/>
    </location>
</feature>